<name>A0A0F7ZFP5_9HYPO</name>
<organism evidence="2 3">
    <name type="scientific">Hirsutella minnesotensis 3608</name>
    <dbReference type="NCBI Taxonomy" id="1043627"/>
    <lineage>
        <taxon>Eukaryota</taxon>
        <taxon>Fungi</taxon>
        <taxon>Dikarya</taxon>
        <taxon>Ascomycota</taxon>
        <taxon>Pezizomycotina</taxon>
        <taxon>Sordariomycetes</taxon>
        <taxon>Hypocreomycetidae</taxon>
        <taxon>Hypocreales</taxon>
        <taxon>Ophiocordycipitaceae</taxon>
        <taxon>Hirsutella</taxon>
    </lineage>
</organism>
<dbReference type="EMBL" id="KQ030709">
    <property type="protein sequence ID" value="KJZ69501.1"/>
    <property type="molecule type" value="Genomic_DNA"/>
</dbReference>
<feature type="region of interest" description="Disordered" evidence="1">
    <location>
        <begin position="480"/>
        <end position="639"/>
    </location>
</feature>
<evidence type="ECO:0000256" key="1">
    <source>
        <dbReference type="SAM" id="MobiDB-lite"/>
    </source>
</evidence>
<protein>
    <submittedName>
        <fullName evidence="2">Uncharacterized protein</fullName>
    </submittedName>
</protein>
<sequence>MYSLVSTAATLSVDDITALSDAQFTRFLTEHRRPDGNFELPVDGWDKLTKDERNHLADRLLKAQDRALAQSPLAFFRPLDLEQVNTRLTEFSNNRTTSSYSRTLYTQNGLDLAPLRDEVAEMRDDETEAYDEEDERADRIDSETEAYHDLANDGGRPLYPISLLEQVSRDPEGYRKMLWPFWNYPRDHAPSWLVFQSQLKRWQDFRKWQNDNRGLEDDDDGFSAYVKRRKRGCIKDGDVKTLAAIEADPEDLKSGDWWEYKQKIRRWQRRWQREHGCNGFSDYVNAVMRRLARHGFTRPFELQEDPKLQDKLTTWIEYLCFEYWWLDRYTDSIERLKPDHDRRWQELVDKKIPKPHETKDFIRTTPSSMQRQKEDDQAREAKRAAEAEAERVYFLTQKDSRRLGIPKEKRMRMLHAATKKVVAAKELYESTKRRNDLVTNFIRATFNYVDAKKDAAGHAALAQWVLEQVPLVEAEVIQRTMTEAGPDTTNKKRKRAQDADKPEKRSSKKRKPGHGEVARLSRSSRIGPANLGEASQRPPRTMSGKNCMARDEAPSAQRRQADSTSLLRYTDASPAPTQGLRRSARIAARLDNLQPTLAATLSPPPGGTEGSTASKIGTRKRGSSVQTGRVSKRLGDRGR</sequence>
<dbReference type="AlphaFoldDB" id="A0A0F7ZFP5"/>
<accession>A0A0F7ZFP5</accession>
<evidence type="ECO:0000313" key="2">
    <source>
        <dbReference type="EMBL" id="KJZ69501.1"/>
    </source>
</evidence>
<feature type="region of interest" description="Disordered" evidence="1">
    <location>
        <begin position="358"/>
        <end position="382"/>
    </location>
</feature>
<keyword evidence="3" id="KW-1185">Reference proteome</keyword>
<evidence type="ECO:0000313" key="3">
    <source>
        <dbReference type="Proteomes" id="UP000054481"/>
    </source>
</evidence>
<reference evidence="2 3" key="1">
    <citation type="journal article" date="2014" name="Genome Biol. Evol.">
        <title>Comparative genomics and transcriptomics analyses reveal divergent lifestyle features of nematode endoparasitic fungus Hirsutella minnesotensis.</title>
        <authorList>
            <person name="Lai Y."/>
            <person name="Liu K."/>
            <person name="Zhang X."/>
            <person name="Zhang X."/>
            <person name="Li K."/>
            <person name="Wang N."/>
            <person name="Shu C."/>
            <person name="Wu Y."/>
            <person name="Wang C."/>
            <person name="Bushley K.E."/>
            <person name="Xiang M."/>
            <person name="Liu X."/>
        </authorList>
    </citation>
    <scope>NUCLEOTIDE SEQUENCE [LARGE SCALE GENOMIC DNA]</scope>
    <source>
        <strain evidence="2 3">3608</strain>
    </source>
</reference>
<gene>
    <name evidence="2" type="ORF">HIM_11098</name>
</gene>
<dbReference type="Proteomes" id="UP000054481">
    <property type="component" value="Unassembled WGS sequence"/>
</dbReference>
<proteinExistence type="predicted"/>
<feature type="compositionally biased region" description="Basic and acidic residues" evidence="1">
    <location>
        <begin position="371"/>
        <end position="382"/>
    </location>
</feature>
<dbReference type="OrthoDB" id="4919781at2759"/>
<feature type="compositionally biased region" description="Basic and acidic residues" evidence="1">
    <location>
        <begin position="496"/>
        <end position="505"/>
    </location>
</feature>